<keyword evidence="3" id="KW-1185">Reference proteome</keyword>
<dbReference type="Gene3D" id="2.30.240.10">
    <property type="entry name" value="At5g01610-like"/>
    <property type="match status" value="1"/>
</dbReference>
<dbReference type="Pfam" id="PF04398">
    <property type="entry name" value="DUF538"/>
    <property type="match status" value="1"/>
</dbReference>
<dbReference type="AlphaFoldDB" id="A0A9K3JC18"/>
<dbReference type="EMBL" id="MNCJ02000319">
    <property type="protein sequence ID" value="KAF5812264.1"/>
    <property type="molecule type" value="Genomic_DNA"/>
</dbReference>
<evidence type="ECO:0000313" key="2">
    <source>
        <dbReference type="EMBL" id="KAF5812264.1"/>
    </source>
</evidence>
<feature type="signal peptide" evidence="1">
    <location>
        <begin position="1"/>
        <end position="26"/>
    </location>
</feature>
<dbReference type="Proteomes" id="UP000215914">
    <property type="component" value="Unassembled WGS sequence"/>
</dbReference>
<proteinExistence type="predicted"/>
<keyword evidence="1" id="KW-0732">Signal</keyword>
<evidence type="ECO:0000313" key="3">
    <source>
        <dbReference type="Proteomes" id="UP000215914"/>
    </source>
</evidence>
<dbReference type="Gramene" id="mRNA:HanXRQr2_Chr04g0190601">
    <property type="protein sequence ID" value="CDS:HanXRQr2_Chr04g0190601.1"/>
    <property type="gene ID" value="HanXRQr2_Chr04g0190601"/>
</dbReference>
<feature type="chain" id="PRO_5039891409" evidence="1">
    <location>
        <begin position="27"/>
        <end position="162"/>
    </location>
</feature>
<organism evidence="2 3">
    <name type="scientific">Helianthus annuus</name>
    <name type="common">Common sunflower</name>
    <dbReference type="NCBI Taxonomy" id="4232"/>
    <lineage>
        <taxon>Eukaryota</taxon>
        <taxon>Viridiplantae</taxon>
        <taxon>Streptophyta</taxon>
        <taxon>Embryophyta</taxon>
        <taxon>Tracheophyta</taxon>
        <taxon>Spermatophyta</taxon>
        <taxon>Magnoliopsida</taxon>
        <taxon>eudicotyledons</taxon>
        <taxon>Gunneridae</taxon>
        <taxon>Pentapetalae</taxon>
        <taxon>asterids</taxon>
        <taxon>campanulids</taxon>
        <taxon>Asterales</taxon>
        <taxon>Asteraceae</taxon>
        <taxon>Asteroideae</taxon>
        <taxon>Heliantheae alliance</taxon>
        <taxon>Heliantheae</taxon>
        <taxon>Helianthus</taxon>
    </lineage>
</organism>
<reference evidence="2" key="1">
    <citation type="journal article" date="2017" name="Nature">
        <title>The sunflower genome provides insights into oil metabolism, flowering and Asterid evolution.</title>
        <authorList>
            <person name="Badouin H."/>
            <person name="Gouzy J."/>
            <person name="Grassa C.J."/>
            <person name="Murat F."/>
            <person name="Staton S.E."/>
            <person name="Cottret L."/>
            <person name="Lelandais-Briere C."/>
            <person name="Owens G.L."/>
            <person name="Carrere S."/>
            <person name="Mayjonade B."/>
            <person name="Legrand L."/>
            <person name="Gill N."/>
            <person name="Kane N.C."/>
            <person name="Bowers J.E."/>
            <person name="Hubner S."/>
            <person name="Bellec A."/>
            <person name="Berard A."/>
            <person name="Berges H."/>
            <person name="Blanchet N."/>
            <person name="Boniface M.C."/>
            <person name="Brunel D."/>
            <person name="Catrice O."/>
            <person name="Chaidir N."/>
            <person name="Claudel C."/>
            <person name="Donnadieu C."/>
            <person name="Faraut T."/>
            <person name="Fievet G."/>
            <person name="Helmstetter N."/>
            <person name="King M."/>
            <person name="Knapp S.J."/>
            <person name="Lai Z."/>
            <person name="Le Paslier M.C."/>
            <person name="Lippi Y."/>
            <person name="Lorenzon L."/>
            <person name="Mandel J.R."/>
            <person name="Marage G."/>
            <person name="Marchand G."/>
            <person name="Marquand E."/>
            <person name="Bret-Mestries E."/>
            <person name="Morien E."/>
            <person name="Nambeesan S."/>
            <person name="Nguyen T."/>
            <person name="Pegot-Espagnet P."/>
            <person name="Pouilly N."/>
            <person name="Raftis F."/>
            <person name="Sallet E."/>
            <person name="Schiex T."/>
            <person name="Thomas J."/>
            <person name="Vandecasteele C."/>
            <person name="Vares D."/>
            <person name="Vear F."/>
            <person name="Vautrin S."/>
            <person name="Crespi M."/>
            <person name="Mangin B."/>
            <person name="Burke J.M."/>
            <person name="Salse J."/>
            <person name="Munos S."/>
            <person name="Vincourt P."/>
            <person name="Rieseberg L.H."/>
            <person name="Langlade N.B."/>
        </authorList>
    </citation>
    <scope>NUCLEOTIDE SEQUENCE</scope>
    <source>
        <tissue evidence="2">Leaves</tissue>
    </source>
</reference>
<sequence length="162" mass="18083">MATTSHMSLLFLLLALVALTPSTTSAAASPNPNVLNLHELFQLFGFPLGLIPDPIDSFTITPAGLLPPTFDFTIRFKEPCYVQFVYLNYYNPVFTGKITFGKLFEMKGHKDQFPTGEWIDMYDVTAVGQNLYFTFATANATVDRSFFEEIKTCTYGPLLPAD</sequence>
<comment type="caution">
    <text evidence="2">The sequence shown here is derived from an EMBL/GenBank/DDBJ whole genome shotgun (WGS) entry which is preliminary data.</text>
</comment>
<gene>
    <name evidence="2" type="ORF">HanXRQr2_Chr04g0190601</name>
</gene>
<accession>A0A9K3JC18</accession>
<dbReference type="InterPro" id="IPR036758">
    <property type="entry name" value="At5g01610-like"/>
</dbReference>
<dbReference type="PANTHER" id="PTHR31676">
    <property type="entry name" value="T31J12.3 PROTEIN-RELATED"/>
    <property type="match status" value="1"/>
</dbReference>
<protein>
    <submittedName>
        <fullName evidence="2">Uncharacterized protein</fullName>
    </submittedName>
</protein>
<dbReference type="InterPro" id="IPR007493">
    <property type="entry name" value="DUF538"/>
</dbReference>
<evidence type="ECO:0000256" key="1">
    <source>
        <dbReference type="SAM" id="SignalP"/>
    </source>
</evidence>
<name>A0A9K3JC18_HELAN</name>
<dbReference type="SUPFAM" id="SSF141562">
    <property type="entry name" value="At5g01610-like"/>
    <property type="match status" value="1"/>
</dbReference>
<dbReference type="PANTHER" id="PTHR31676:SF71">
    <property type="entry name" value="EXPRESSED PROTEIN"/>
    <property type="match status" value="1"/>
</dbReference>
<reference evidence="2" key="2">
    <citation type="submission" date="2020-06" db="EMBL/GenBank/DDBJ databases">
        <title>Helianthus annuus Genome sequencing and assembly Release 2.</title>
        <authorList>
            <person name="Gouzy J."/>
            <person name="Langlade N."/>
            <person name="Munos S."/>
        </authorList>
    </citation>
    <scope>NUCLEOTIDE SEQUENCE</scope>
    <source>
        <tissue evidence="2">Leaves</tissue>
    </source>
</reference>